<evidence type="ECO:0000313" key="1">
    <source>
        <dbReference type="EMBL" id="EEH64057.1"/>
    </source>
</evidence>
<organism evidence="1 2">
    <name type="scientific">Gleimia coleocanis DSM 15436</name>
    <dbReference type="NCBI Taxonomy" id="525245"/>
    <lineage>
        <taxon>Bacteria</taxon>
        <taxon>Bacillati</taxon>
        <taxon>Actinomycetota</taxon>
        <taxon>Actinomycetes</taxon>
        <taxon>Actinomycetales</taxon>
        <taxon>Actinomycetaceae</taxon>
        <taxon>Gleimia</taxon>
    </lineage>
</organism>
<dbReference type="HOGENOM" id="CLU_2911984_0_0_11"/>
<sequence>MAGAVLAQSKLQPTLPGLEFAAVSLPALGKVDELAADYEFTRVSSRHPFEFCAQICVSLGF</sequence>
<name>C0W0J8_9ACTO</name>
<gene>
    <name evidence="1" type="ORF">HMPREF0044_1076</name>
</gene>
<dbReference type="STRING" id="525245.HMPREF0044_1076"/>
<evidence type="ECO:0000313" key="2">
    <source>
        <dbReference type="Proteomes" id="UP000010301"/>
    </source>
</evidence>
<dbReference type="EMBL" id="ACFG01000030">
    <property type="protein sequence ID" value="EEH64057.1"/>
    <property type="molecule type" value="Genomic_DNA"/>
</dbReference>
<keyword evidence="2" id="KW-1185">Reference proteome</keyword>
<proteinExistence type="predicted"/>
<accession>C0W0J8</accession>
<comment type="caution">
    <text evidence="1">The sequence shown here is derived from an EMBL/GenBank/DDBJ whole genome shotgun (WGS) entry which is preliminary data.</text>
</comment>
<protein>
    <submittedName>
        <fullName evidence="1">Uncharacterized protein</fullName>
    </submittedName>
</protein>
<dbReference type="RefSeq" id="WP_006546848.1">
    <property type="nucleotide sequence ID" value="NZ_DS999543.1"/>
</dbReference>
<dbReference type="AlphaFoldDB" id="C0W0J8"/>
<reference evidence="1 2" key="1">
    <citation type="submission" date="2009-01" db="EMBL/GenBank/DDBJ databases">
        <authorList>
            <person name="Qin X."/>
            <person name="Bachman B."/>
            <person name="Battles P."/>
            <person name="Bell A."/>
            <person name="Bess C."/>
            <person name="Bickham C."/>
            <person name="Chaboub L."/>
            <person name="Chen D."/>
            <person name="Coyle M."/>
            <person name="Deiros D.R."/>
            <person name="Dinh H."/>
            <person name="Forbes L."/>
            <person name="Fowler G."/>
            <person name="Francisco L."/>
            <person name="Fu Q."/>
            <person name="Gubbala S."/>
            <person name="Hale W."/>
            <person name="Han Y."/>
            <person name="Hemphill L."/>
            <person name="Highlander S.K."/>
            <person name="Hirani K."/>
            <person name="Hogues M."/>
            <person name="Jackson L."/>
            <person name="Jakkamsetti A."/>
            <person name="Javaid M."/>
            <person name="Jiang H."/>
            <person name="Korchina V."/>
            <person name="Kovar C."/>
            <person name="Lara F."/>
            <person name="Lee S."/>
            <person name="Mata R."/>
            <person name="Mathew T."/>
            <person name="Moen C."/>
            <person name="Morales K."/>
            <person name="Munidasa M."/>
            <person name="Nazareth L."/>
            <person name="Ngo R."/>
            <person name="Nguyen L."/>
            <person name="Okwuonu G."/>
            <person name="Ongeri F."/>
            <person name="Patil S."/>
            <person name="Petrosino J."/>
            <person name="Pham C."/>
            <person name="Pham P."/>
            <person name="Pu L.-L."/>
            <person name="Puazo M."/>
            <person name="Raj R."/>
            <person name="Reid J."/>
            <person name="Rouhana J."/>
            <person name="Saada N."/>
            <person name="Shang Y."/>
            <person name="Simmons D."/>
            <person name="Thornton R."/>
            <person name="Warren J."/>
            <person name="Weissenberger G."/>
            <person name="Zhang J."/>
            <person name="Zhang L."/>
            <person name="Zhou C."/>
            <person name="Zhu D."/>
            <person name="Muzny D."/>
            <person name="Worley K."/>
            <person name="Gibbs R."/>
        </authorList>
    </citation>
    <scope>NUCLEOTIDE SEQUENCE [LARGE SCALE GENOMIC DNA]</scope>
    <source>
        <strain evidence="1 2">DSM 15436</strain>
    </source>
</reference>
<dbReference type="Proteomes" id="UP000010301">
    <property type="component" value="Unassembled WGS sequence"/>
</dbReference>